<proteinExistence type="predicted"/>
<protein>
    <submittedName>
        <fullName evidence="1">Uncharacterized protein</fullName>
    </submittedName>
</protein>
<dbReference type="EMBL" id="CM046105">
    <property type="protein sequence ID" value="KAI8434621.1"/>
    <property type="molecule type" value="Genomic_DNA"/>
</dbReference>
<keyword evidence="2" id="KW-1185">Reference proteome</keyword>
<evidence type="ECO:0000313" key="1">
    <source>
        <dbReference type="EMBL" id="KAI8434621.1"/>
    </source>
</evidence>
<gene>
    <name evidence="1" type="ORF">MSG28_003154</name>
</gene>
<organism evidence="1 2">
    <name type="scientific">Choristoneura fumiferana</name>
    <name type="common">Spruce budworm moth</name>
    <name type="synonym">Archips fumiferana</name>
    <dbReference type="NCBI Taxonomy" id="7141"/>
    <lineage>
        <taxon>Eukaryota</taxon>
        <taxon>Metazoa</taxon>
        <taxon>Ecdysozoa</taxon>
        <taxon>Arthropoda</taxon>
        <taxon>Hexapoda</taxon>
        <taxon>Insecta</taxon>
        <taxon>Pterygota</taxon>
        <taxon>Neoptera</taxon>
        <taxon>Endopterygota</taxon>
        <taxon>Lepidoptera</taxon>
        <taxon>Glossata</taxon>
        <taxon>Ditrysia</taxon>
        <taxon>Tortricoidea</taxon>
        <taxon>Tortricidae</taxon>
        <taxon>Tortricinae</taxon>
        <taxon>Choristoneura</taxon>
    </lineage>
</organism>
<accession>A0ACC0KDK6</accession>
<dbReference type="Proteomes" id="UP001064048">
    <property type="component" value="Chromosome 5"/>
</dbReference>
<sequence length="448" mass="50715">MRVGVFVFLSLVLCAAAWDDGDLEVFDVVEEVNQNFYELLGITQEATPAEVKSAFKKLTLKLHPDKNDSPDADVQFRNLVSVHNILKDPGKREKYNEVLKNGLPNWRSAIYYYRHVRKMGLAEGSIILFIIITFGQYAVGWAAYAEKRFTAEQILNSRGKKHSKKSGFDTGLAEILDQLPKPSIKDTLPFQIPRLVWWTIVGVPRGIMELRRHLKEKEEEAKRQKKREAEEKARAEREAAAAEEARQNRVRKRRFVPPAREATDCLLDPADDAPAPAPVQAPVISGGLWTDDDLAELIRLVKKHPGGSAERWERIAAAMMRSVPEVTHMAAKLKDNCYRIPGQEPEPVPEELPKKVKTRKAEETSSGNWSQQQQRALEAALAKHPKGGAGDRWQKIAAAVPGKTKEECMQRCKYLSESLRKQKQKEEEDRLREESGEAHESDALIEES</sequence>
<name>A0ACC0KDK6_CHOFU</name>
<reference evidence="1 2" key="1">
    <citation type="journal article" date="2022" name="Genome Biol. Evol.">
        <title>The Spruce Budworm Genome: Reconstructing the Evolutionary History of Antifreeze Proteins.</title>
        <authorList>
            <person name="Beliveau C."/>
            <person name="Gagne P."/>
            <person name="Picq S."/>
            <person name="Vernygora O."/>
            <person name="Keeling C.I."/>
            <person name="Pinkney K."/>
            <person name="Doucet D."/>
            <person name="Wen F."/>
            <person name="Johnston J.S."/>
            <person name="Maaroufi H."/>
            <person name="Boyle B."/>
            <person name="Laroche J."/>
            <person name="Dewar K."/>
            <person name="Juretic N."/>
            <person name="Blackburn G."/>
            <person name="Nisole A."/>
            <person name="Brunet B."/>
            <person name="Brandao M."/>
            <person name="Lumley L."/>
            <person name="Duan J."/>
            <person name="Quan G."/>
            <person name="Lucarotti C.J."/>
            <person name="Roe A.D."/>
            <person name="Sperling F.A.H."/>
            <person name="Levesque R.C."/>
            <person name="Cusson M."/>
        </authorList>
    </citation>
    <scope>NUCLEOTIDE SEQUENCE [LARGE SCALE GENOMIC DNA]</scope>
    <source>
        <strain evidence="1">Glfc:IPQL:Cfum</strain>
    </source>
</reference>
<comment type="caution">
    <text evidence="1">The sequence shown here is derived from an EMBL/GenBank/DDBJ whole genome shotgun (WGS) entry which is preliminary data.</text>
</comment>
<evidence type="ECO:0000313" key="2">
    <source>
        <dbReference type="Proteomes" id="UP001064048"/>
    </source>
</evidence>